<dbReference type="AlphaFoldDB" id="A0A553P1V5"/>
<evidence type="ECO:0000313" key="3">
    <source>
        <dbReference type="EMBL" id="TRY71674.1"/>
    </source>
</evidence>
<gene>
    <name evidence="3" type="ORF">TCAL_16145</name>
</gene>
<protein>
    <submittedName>
        <fullName evidence="3">Uncharacterized protein</fullName>
    </submittedName>
</protein>
<keyword evidence="2" id="KW-0812">Transmembrane</keyword>
<evidence type="ECO:0000256" key="2">
    <source>
        <dbReference type="SAM" id="Phobius"/>
    </source>
</evidence>
<proteinExistence type="predicted"/>
<feature type="compositionally biased region" description="Basic residues" evidence="1">
    <location>
        <begin position="132"/>
        <end position="142"/>
    </location>
</feature>
<comment type="caution">
    <text evidence="3">The sequence shown here is derived from an EMBL/GenBank/DDBJ whole genome shotgun (WGS) entry which is preliminary data.</text>
</comment>
<keyword evidence="2" id="KW-1133">Transmembrane helix</keyword>
<organism evidence="3 4">
    <name type="scientific">Tigriopus californicus</name>
    <name type="common">Marine copepod</name>
    <dbReference type="NCBI Taxonomy" id="6832"/>
    <lineage>
        <taxon>Eukaryota</taxon>
        <taxon>Metazoa</taxon>
        <taxon>Ecdysozoa</taxon>
        <taxon>Arthropoda</taxon>
        <taxon>Crustacea</taxon>
        <taxon>Multicrustacea</taxon>
        <taxon>Hexanauplia</taxon>
        <taxon>Copepoda</taxon>
        <taxon>Harpacticoida</taxon>
        <taxon>Harpacticidae</taxon>
        <taxon>Tigriopus</taxon>
    </lineage>
</organism>
<dbReference type="Proteomes" id="UP000318571">
    <property type="component" value="Chromosome 7"/>
</dbReference>
<sequence length="181" mass="20168">MNQSNCVCTFEAPEETVVSFAHPLILVGLSTLILLVLLVVSSKKTFLRCLKLSKVNPQVFRRDSALIGIIQQDMIHQMHSLVLLPLLLNNGKTSAIMPKELDTNDDEEDEDNGEVVKDLYGQQATTKLERINRKRQKKKRQKPIPIPPPIIKLATAEGAKSGLELMLPGLGSHEYHLAQNP</sequence>
<accession>A0A553P1V5</accession>
<evidence type="ECO:0000313" key="4">
    <source>
        <dbReference type="Proteomes" id="UP000318571"/>
    </source>
</evidence>
<feature type="transmembrane region" description="Helical" evidence="2">
    <location>
        <begin position="20"/>
        <end position="40"/>
    </location>
</feature>
<feature type="region of interest" description="Disordered" evidence="1">
    <location>
        <begin position="128"/>
        <end position="150"/>
    </location>
</feature>
<keyword evidence="4" id="KW-1185">Reference proteome</keyword>
<evidence type="ECO:0000256" key="1">
    <source>
        <dbReference type="SAM" id="MobiDB-lite"/>
    </source>
</evidence>
<keyword evidence="2" id="KW-0472">Membrane</keyword>
<dbReference type="EMBL" id="VCGU01000008">
    <property type="protein sequence ID" value="TRY71674.1"/>
    <property type="molecule type" value="Genomic_DNA"/>
</dbReference>
<reference evidence="3 4" key="1">
    <citation type="journal article" date="2018" name="Nat. Ecol. Evol.">
        <title>Genomic signatures of mitonuclear coevolution across populations of Tigriopus californicus.</title>
        <authorList>
            <person name="Barreto F.S."/>
            <person name="Watson E.T."/>
            <person name="Lima T.G."/>
            <person name="Willett C.S."/>
            <person name="Edmands S."/>
            <person name="Li W."/>
            <person name="Burton R.S."/>
        </authorList>
    </citation>
    <scope>NUCLEOTIDE SEQUENCE [LARGE SCALE GENOMIC DNA]</scope>
    <source>
        <strain evidence="3 4">San Diego</strain>
    </source>
</reference>
<name>A0A553P1V5_TIGCA</name>